<dbReference type="Pfam" id="PF01546">
    <property type="entry name" value="Peptidase_M20"/>
    <property type="match status" value="1"/>
</dbReference>
<evidence type="ECO:0000259" key="3">
    <source>
        <dbReference type="Pfam" id="PF07687"/>
    </source>
</evidence>
<keyword evidence="5" id="KW-1185">Reference proteome</keyword>
<dbReference type="SUPFAM" id="SSF55031">
    <property type="entry name" value="Bacterial exopeptidase dimerisation domain"/>
    <property type="match status" value="1"/>
</dbReference>
<dbReference type="InterPro" id="IPR036264">
    <property type="entry name" value="Bact_exopeptidase_dim_dom"/>
</dbReference>
<keyword evidence="2" id="KW-0378">Hydrolase</keyword>
<gene>
    <name evidence="4" type="ORF">BJ878DRAFT_23011</name>
</gene>
<dbReference type="InterPro" id="IPR002933">
    <property type="entry name" value="Peptidase_M20"/>
</dbReference>
<dbReference type="Gene3D" id="3.40.630.10">
    <property type="entry name" value="Zn peptidases"/>
    <property type="match status" value="1"/>
</dbReference>
<dbReference type="Proteomes" id="UP000887226">
    <property type="component" value="Unassembled WGS sequence"/>
</dbReference>
<dbReference type="InterPro" id="IPR010158">
    <property type="entry name" value="Amidase_Cbmase"/>
</dbReference>
<comment type="caution">
    <text evidence="4">The sequence shown here is derived from an EMBL/GenBank/DDBJ whole genome shotgun (WGS) entry which is preliminary data.</text>
</comment>
<dbReference type="EMBL" id="MU253852">
    <property type="protein sequence ID" value="KAG9245334.1"/>
    <property type="molecule type" value="Genomic_DNA"/>
</dbReference>
<organism evidence="4 5">
    <name type="scientific">Calycina marina</name>
    <dbReference type="NCBI Taxonomy" id="1763456"/>
    <lineage>
        <taxon>Eukaryota</taxon>
        <taxon>Fungi</taxon>
        <taxon>Dikarya</taxon>
        <taxon>Ascomycota</taxon>
        <taxon>Pezizomycotina</taxon>
        <taxon>Leotiomycetes</taxon>
        <taxon>Helotiales</taxon>
        <taxon>Pezizellaceae</taxon>
        <taxon>Calycina</taxon>
    </lineage>
</organism>
<accession>A0A9P7Z4P9</accession>
<dbReference type="PIRSF" id="PIRSF001235">
    <property type="entry name" value="Amidase_carbamoylase"/>
    <property type="match status" value="1"/>
</dbReference>
<reference evidence="4" key="1">
    <citation type="journal article" date="2021" name="IMA Fungus">
        <title>Genomic characterization of three marine fungi, including Emericellopsis atlantica sp. nov. with signatures of a generalist lifestyle and marine biomass degradation.</title>
        <authorList>
            <person name="Hagestad O.C."/>
            <person name="Hou L."/>
            <person name="Andersen J.H."/>
            <person name="Hansen E.H."/>
            <person name="Altermark B."/>
            <person name="Li C."/>
            <person name="Kuhnert E."/>
            <person name="Cox R.J."/>
            <person name="Crous P.W."/>
            <person name="Spatafora J.W."/>
            <person name="Lail K."/>
            <person name="Amirebrahimi M."/>
            <person name="Lipzen A."/>
            <person name="Pangilinan J."/>
            <person name="Andreopoulos W."/>
            <person name="Hayes R.D."/>
            <person name="Ng V."/>
            <person name="Grigoriev I.V."/>
            <person name="Jackson S.A."/>
            <person name="Sutton T.D.S."/>
            <person name="Dobson A.D.W."/>
            <person name="Rama T."/>
        </authorList>
    </citation>
    <scope>NUCLEOTIDE SEQUENCE</scope>
    <source>
        <strain evidence="4">TRa3180A</strain>
    </source>
</reference>
<dbReference type="AlphaFoldDB" id="A0A9P7Z4P9"/>
<comment type="similarity">
    <text evidence="1">Belongs to the peptidase M20A family.</text>
</comment>
<evidence type="ECO:0000313" key="5">
    <source>
        <dbReference type="Proteomes" id="UP000887226"/>
    </source>
</evidence>
<sequence length="425" mass="46223">MALPQIDEQRLWVNIMETSKYGAHKSIHGGMSRLSLSDGDRLVRNWFVEKAKSLGCEVKVDEMGNIFATWYGLGSKFDASPIGMGSHLDTQPIGGRFDGVLGVIGALEVIETLQASGVQLGRPLTAINWTNEEGARFPAMCSGSSVWADNKVLDKFHNLQSFTEPGKTMRSELATIQYLGDTKCCHVTNKLAAHFELHIEQATVLEKTGKQIGVVTGIQGMRWFRIKIVGAEGHAGSSPMSTRVDAMVAAAKIILHVDETARRVNGFGTVGCLKPASIATNTIVGSVELISDFRHASDKTLDEVEAGLQTLLRELEIETPGLTTEMKVSWLNTAIDFHEDAIECVEQAAKSVCGESHLKMISRAAHDSAETAKVSPTAMIFVPSRNGISHNPEEYTTPKQCLKGVQVLLESVVAYDRLLTSREGN</sequence>
<dbReference type="Pfam" id="PF07687">
    <property type="entry name" value="M20_dimer"/>
    <property type="match status" value="1"/>
</dbReference>
<dbReference type="OrthoDB" id="4676at2759"/>
<dbReference type="SUPFAM" id="SSF53187">
    <property type="entry name" value="Zn-dependent exopeptidases"/>
    <property type="match status" value="1"/>
</dbReference>
<feature type="domain" description="Peptidase M20 dimerisation" evidence="3">
    <location>
        <begin position="217"/>
        <end position="316"/>
    </location>
</feature>
<dbReference type="GO" id="GO:0016813">
    <property type="term" value="F:hydrolase activity, acting on carbon-nitrogen (but not peptide) bonds, in linear amidines"/>
    <property type="evidence" value="ECO:0007669"/>
    <property type="project" value="InterPro"/>
</dbReference>
<protein>
    <recommendedName>
        <fullName evidence="3">Peptidase M20 dimerisation domain-containing protein</fullName>
    </recommendedName>
</protein>
<dbReference type="CDD" id="cd03884">
    <property type="entry name" value="M20_bAS"/>
    <property type="match status" value="1"/>
</dbReference>
<evidence type="ECO:0000256" key="2">
    <source>
        <dbReference type="ARBA" id="ARBA00022801"/>
    </source>
</evidence>
<dbReference type="PANTHER" id="PTHR32494:SF5">
    <property type="entry name" value="ALLANTOATE AMIDOHYDROLASE"/>
    <property type="match status" value="1"/>
</dbReference>
<name>A0A9P7Z4P9_9HELO</name>
<dbReference type="InterPro" id="IPR011650">
    <property type="entry name" value="Peptidase_M20_dimer"/>
</dbReference>
<dbReference type="Gene3D" id="3.30.70.360">
    <property type="match status" value="1"/>
</dbReference>
<evidence type="ECO:0000313" key="4">
    <source>
        <dbReference type="EMBL" id="KAG9245334.1"/>
    </source>
</evidence>
<dbReference type="PANTHER" id="PTHR32494">
    <property type="entry name" value="ALLANTOATE DEIMINASE-RELATED"/>
    <property type="match status" value="1"/>
</dbReference>
<dbReference type="NCBIfam" id="TIGR01879">
    <property type="entry name" value="hydantase"/>
    <property type="match status" value="1"/>
</dbReference>
<proteinExistence type="inferred from homology"/>
<evidence type="ECO:0000256" key="1">
    <source>
        <dbReference type="ARBA" id="ARBA00006247"/>
    </source>
</evidence>